<keyword evidence="13" id="KW-1185">Reference proteome</keyword>
<protein>
    <recommendedName>
        <fullName evidence="10">Protein-export membrane protein SecG</fullName>
    </recommendedName>
</protein>
<sequence>MNGFLLTLYVIVSLLLIGVILLQPGSKGGGLGATFGGGGANSAFGARGAAPFLAKFTYWLAGIFMVVCLVIEVLIVRQNRSVLDRTSSKAPATKAAPAPVPVPAVPAPVDPAKK</sequence>
<evidence type="ECO:0000256" key="7">
    <source>
        <dbReference type="ARBA" id="ARBA00022989"/>
    </source>
</evidence>
<dbReference type="GO" id="GO:0065002">
    <property type="term" value="P:intracellular protein transmembrane transport"/>
    <property type="evidence" value="ECO:0007669"/>
    <property type="project" value="TreeGrafter"/>
</dbReference>
<evidence type="ECO:0000256" key="11">
    <source>
        <dbReference type="SAM" id="MobiDB-lite"/>
    </source>
</evidence>
<evidence type="ECO:0000256" key="4">
    <source>
        <dbReference type="ARBA" id="ARBA00022475"/>
    </source>
</evidence>
<evidence type="ECO:0000256" key="6">
    <source>
        <dbReference type="ARBA" id="ARBA00022927"/>
    </source>
</evidence>
<comment type="similarity">
    <text evidence="2 10">Belongs to the SecG family.</text>
</comment>
<comment type="caution">
    <text evidence="10">Lacks conserved residue(s) required for the propagation of feature annotation.</text>
</comment>
<evidence type="ECO:0000256" key="2">
    <source>
        <dbReference type="ARBA" id="ARBA00008445"/>
    </source>
</evidence>
<evidence type="ECO:0000256" key="5">
    <source>
        <dbReference type="ARBA" id="ARBA00022692"/>
    </source>
</evidence>
<dbReference type="AlphaFoldDB" id="A0AA48GSD8"/>
<evidence type="ECO:0000256" key="1">
    <source>
        <dbReference type="ARBA" id="ARBA00004651"/>
    </source>
</evidence>
<keyword evidence="3 10" id="KW-0813">Transport</keyword>
<accession>A0AA48GSD8</accession>
<organism evidence="12 13">
    <name type="scientific">Mesoterricola sediminis</name>
    <dbReference type="NCBI Taxonomy" id="2927980"/>
    <lineage>
        <taxon>Bacteria</taxon>
        <taxon>Pseudomonadati</taxon>
        <taxon>Acidobacteriota</taxon>
        <taxon>Holophagae</taxon>
        <taxon>Holophagales</taxon>
        <taxon>Holophagaceae</taxon>
        <taxon>Mesoterricola</taxon>
    </lineage>
</organism>
<gene>
    <name evidence="12" type="ORF">METESE_16800</name>
</gene>
<evidence type="ECO:0000256" key="8">
    <source>
        <dbReference type="ARBA" id="ARBA00023010"/>
    </source>
</evidence>
<proteinExistence type="inferred from homology"/>
<dbReference type="Pfam" id="PF03840">
    <property type="entry name" value="SecG"/>
    <property type="match status" value="1"/>
</dbReference>
<keyword evidence="4 10" id="KW-1003">Cell membrane</keyword>
<keyword evidence="7 10" id="KW-1133">Transmembrane helix</keyword>
<feature type="region of interest" description="Disordered" evidence="11">
    <location>
        <begin position="83"/>
        <end position="114"/>
    </location>
</feature>
<evidence type="ECO:0000256" key="3">
    <source>
        <dbReference type="ARBA" id="ARBA00022448"/>
    </source>
</evidence>
<keyword evidence="9 10" id="KW-0472">Membrane</keyword>
<dbReference type="GO" id="GO:0043952">
    <property type="term" value="P:protein transport by the Sec complex"/>
    <property type="evidence" value="ECO:0007669"/>
    <property type="project" value="TreeGrafter"/>
</dbReference>
<keyword evidence="6 10" id="KW-0653">Protein transport</keyword>
<dbReference type="Proteomes" id="UP001228113">
    <property type="component" value="Chromosome"/>
</dbReference>
<dbReference type="PANTHER" id="PTHR34182">
    <property type="entry name" value="PROTEIN-EXPORT MEMBRANE PROTEIN SECG"/>
    <property type="match status" value="1"/>
</dbReference>
<evidence type="ECO:0000313" key="12">
    <source>
        <dbReference type="EMBL" id="BDU76722.1"/>
    </source>
</evidence>
<keyword evidence="5 10" id="KW-0812">Transmembrane</keyword>
<feature type="transmembrane region" description="Helical" evidence="10">
    <location>
        <begin position="56"/>
        <end position="76"/>
    </location>
</feature>
<evidence type="ECO:0000256" key="10">
    <source>
        <dbReference type="RuleBase" id="RU365087"/>
    </source>
</evidence>
<evidence type="ECO:0000313" key="13">
    <source>
        <dbReference type="Proteomes" id="UP001228113"/>
    </source>
</evidence>
<evidence type="ECO:0000256" key="9">
    <source>
        <dbReference type="ARBA" id="ARBA00023136"/>
    </source>
</evidence>
<comment type="subcellular location">
    <subcellularLocation>
        <location evidence="1 10">Cell membrane</location>
        <topology evidence="1 10">Multi-pass membrane protein</topology>
    </subcellularLocation>
</comment>
<dbReference type="RefSeq" id="WP_243333733.1">
    <property type="nucleotide sequence ID" value="NZ_AP027081.1"/>
</dbReference>
<keyword evidence="8 10" id="KW-0811">Translocation</keyword>
<name>A0AA48GSD8_9BACT</name>
<dbReference type="NCBIfam" id="TIGR00810">
    <property type="entry name" value="secG"/>
    <property type="match status" value="1"/>
</dbReference>
<comment type="function">
    <text evidence="10">Involved in protein export. Participates in an early event of protein translocation.</text>
</comment>
<dbReference type="GO" id="GO:0015450">
    <property type="term" value="F:protein-transporting ATPase activity"/>
    <property type="evidence" value="ECO:0007669"/>
    <property type="project" value="UniProtKB-UniRule"/>
</dbReference>
<dbReference type="PRINTS" id="PR01651">
    <property type="entry name" value="SECGEXPORT"/>
</dbReference>
<dbReference type="GO" id="GO:0009306">
    <property type="term" value="P:protein secretion"/>
    <property type="evidence" value="ECO:0007669"/>
    <property type="project" value="UniProtKB-UniRule"/>
</dbReference>
<feature type="compositionally biased region" description="Pro residues" evidence="11">
    <location>
        <begin position="98"/>
        <end position="114"/>
    </location>
</feature>
<dbReference type="InterPro" id="IPR004692">
    <property type="entry name" value="SecG"/>
</dbReference>
<dbReference type="EMBL" id="AP027081">
    <property type="protein sequence ID" value="BDU76722.1"/>
    <property type="molecule type" value="Genomic_DNA"/>
</dbReference>
<dbReference type="GO" id="GO:0005886">
    <property type="term" value="C:plasma membrane"/>
    <property type="evidence" value="ECO:0007669"/>
    <property type="project" value="UniProtKB-SubCell"/>
</dbReference>
<reference evidence="12" key="1">
    <citation type="journal article" date="2023" name="Int. J. Syst. Evol. Microbiol.">
        <title>Mesoterricola silvestris gen. nov., sp. nov., Mesoterricola sediminis sp. nov., Geothrix oryzae sp. nov., Geothrix edaphica sp. nov., Geothrix rubra sp. nov., and Geothrix limicola sp. nov., six novel members of Acidobacteriota isolated from soils.</title>
        <authorList>
            <person name="Itoh H."/>
            <person name="Sugisawa Y."/>
            <person name="Mise K."/>
            <person name="Xu Z."/>
            <person name="Kuniyasu M."/>
            <person name="Ushijima N."/>
            <person name="Kawano K."/>
            <person name="Kobayashi E."/>
            <person name="Shiratori Y."/>
            <person name="Masuda Y."/>
            <person name="Senoo K."/>
        </authorList>
    </citation>
    <scope>NUCLEOTIDE SEQUENCE</scope>
    <source>
        <strain evidence="12">W786</strain>
    </source>
</reference>
<dbReference type="PANTHER" id="PTHR34182:SF1">
    <property type="entry name" value="PROTEIN-EXPORT MEMBRANE PROTEIN SECG"/>
    <property type="match status" value="1"/>
</dbReference>
<dbReference type="KEGG" id="msea:METESE_16800"/>